<keyword evidence="2" id="KW-1185">Reference proteome</keyword>
<accession>C4JJM9</accession>
<gene>
    <name evidence="1" type="ORF">UREG_01836</name>
</gene>
<dbReference type="Proteomes" id="UP000002058">
    <property type="component" value="Unassembled WGS sequence"/>
</dbReference>
<reference evidence="2" key="1">
    <citation type="journal article" date="2009" name="Genome Res.">
        <title>Comparative genomic analyses of the human fungal pathogens Coccidioides and their relatives.</title>
        <authorList>
            <person name="Sharpton T.J."/>
            <person name="Stajich J.E."/>
            <person name="Rounsley S.D."/>
            <person name="Gardner M.J."/>
            <person name="Wortman J.R."/>
            <person name="Jordar V.S."/>
            <person name="Maiti R."/>
            <person name="Kodira C.D."/>
            <person name="Neafsey D.E."/>
            <person name="Zeng Q."/>
            <person name="Hung C.-Y."/>
            <person name="McMahan C."/>
            <person name="Muszewska A."/>
            <person name="Grynberg M."/>
            <person name="Mandel M.A."/>
            <person name="Kellner E.M."/>
            <person name="Barker B.M."/>
            <person name="Galgiani J.N."/>
            <person name="Orbach M.J."/>
            <person name="Kirkland T.N."/>
            <person name="Cole G.T."/>
            <person name="Henn M.R."/>
            <person name="Birren B.W."/>
            <person name="Taylor J.W."/>
        </authorList>
    </citation>
    <scope>NUCLEOTIDE SEQUENCE [LARGE SCALE GENOMIC DNA]</scope>
    <source>
        <strain evidence="2">UAMH 1704</strain>
    </source>
</reference>
<dbReference type="OMA" id="WANLENE"/>
<dbReference type="STRING" id="336963.C4JJM9"/>
<evidence type="ECO:0000313" key="1">
    <source>
        <dbReference type="EMBL" id="EEP76987.1"/>
    </source>
</evidence>
<sequence length="289" mass="31766">MESLLTAVKTVNIRTHDEKESLSKAVPPDTTHSTLREQPVIEGNSIVDTLQGALRTLSSHPSDSQFLQALNFLDPAHSTQSGYDVTDLETSTLPILNSLVSVAINDRWANLENEHRSSPKSRRDKTPLAIVLRCLTSVGGIGALIVNLRTNIDRFETQQSGESLGRQVVLRDTLAALSYVLKTPDFLLRIYQRIAKFSSSPKKRLAWSQLISFLASGRVLSIAAESLGLVKEVEVPDSIRWIGEGKSYASWLGKCIVSMALNLDDNDSEGWGSLAKFSQRALSLGYQSE</sequence>
<protein>
    <submittedName>
        <fullName evidence="1">Uncharacterized protein</fullName>
    </submittedName>
</protein>
<dbReference type="KEGG" id="ure:UREG_01836"/>
<dbReference type="AlphaFoldDB" id="C4JJM9"/>
<dbReference type="GeneID" id="8438473"/>
<proteinExistence type="predicted"/>
<dbReference type="EMBL" id="CH476615">
    <property type="protein sequence ID" value="EEP76987.1"/>
    <property type="molecule type" value="Genomic_DNA"/>
</dbReference>
<dbReference type="RefSeq" id="XP_002542320.1">
    <property type="nucleotide sequence ID" value="XM_002542274.1"/>
</dbReference>
<name>C4JJM9_UNCRE</name>
<evidence type="ECO:0000313" key="2">
    <source>
        <dbReference type="Proteomes" id="UP000002058"/>
    </source>
</evidence>
<dbReference type="HOGENOM" id="CLU_963761_0_0_1"/>
<dbReference type="eggNOG" id="KOG4346">
    <property type="taxonomic scope" value="Eukaryota"/>
</dbReference>
<organism evidence="1 2">
    <name type="scientific">Uncinocarpus reesii (strain UAMH 1704)</name>
    <dbReference type="NCBI Taxonomy" id="336963"/>
    <lineage>
        <taxon>Eukaryota</taxon>
        <taxon>Fungi</taxon>
        <taxon>Dikarya</taxon>
        <taxon>Ascomycota</taxon>
        <taxon>Pezizomycotina</taxon>
        <taxon>Eurotiomycetes</taxon>
        <taxon>Eurotiomycetidae</taxon>
        <taxon>Onygenales</taxon>
        <taxon>Onygenaceae</taxon>
        <taxon>Uncinocarpus</taxon>
    </lineage>
</organism>
<dbReference type="OrthoDB" id="10258062at2759"/>
<dbReference type="InParanoid" id="C4JJM9"/>
<dbReference type="VEuPathDB" id="FungiDB:UREG_01836"/>